<dbReference type="InterPro" id="IPR033851">
    <property type="entry name" value="M3A_MIP"/>
</dbReference>
<evidence type="ECO:0000256" key="8">
    <source>
        <dbReference type="ARBA" id="ARBA00022833"/>
    </source>
</evidence>
<dbReference type="PANTHER" id="PTHR11804:SF79">
    <property type="entry name" value="MITOCHONDRIAL INTERMEDIATE PEPTIDASE"/>
    <property type="match status" value="1"/>
</dbReference>
<dbReference type="Proteomes" id="UP000789572">
    <property type="component" value="Unassembled WGS sequence"/>
</dbReference>
<sequence>MNLNRLRHAAICLLRNSRLYKHYAIFHTDKLYIPLSIKRLLCTETTTDPQHTKRIPNLCRANVQTSNDKCHTPANDDVLRVMFDDQRAWEKFSRHKSFFDSRTSSGLFRNQDLVTPTGFEVAAQKALRRAELLVQRITTAETKDELRKVVKNLDRASDILCSVIDLAEFVRTAHPDQSYVRAATWAYEYLYSYMNTLNTNTDLYKALKRVLSTPSIAHDFSPQELQVATIFLRDFEKSGIHLPENDRQRFVKLSDKIIALGRQFTQTPPVRAVKQIEVSPASSLEGLNPGYVKDVTREGEQVAVISTNQWEAQMVMKYCRNEEVRKQMYLAVNSAKREQVEVLEDLLRTRAELANLVGMDSYGHMFLVDKMARAPEHVQTFLHTLADQHKPKALADLKLLQEAKRRHIGSNDSTLPTVNAWDRDFYIDSVVSISSNQRSTPISPYFSVGSVIQGLSRLFSHLFGISFQPAEILPGEVWHEDVRKLDVIDEKEGKIGVIYCDLFSRQGKIPNAAHYTVRCSRRVDDDDVEGDIPSGADRNEVGELAEGDKGVIIHGKPGKYQIPIIALMCDFSRTGNKDGPALLNLIEVETLFHEMGHAMHSMIGRTDFHSVSGTRCSTDFVEIPSILMEHFVYSPEVLKLFAKHYETREDLPIDLIQSHATARSTFSAIETQSQILMALLDQIYHSPLLASTSFDTTTTLAKLQDTIGPFPSTQGTAWQIQFGHLFGYGAGYYSYLFGRVLAGKIWKVLFQDNPLSREAGMKFKEEILKWGGSRDPWVCVGEALGDERLMAGDTQSMVVVGEWVDSL</sequence>
<comment type="similarity">
    <text evidence="3 13">Belongs to the peptidase M3 family.</text>
</comment>
<gene>
    <name evidence="15" type="ORF">POCULU_LOCUS4438</name>
</gene>
<evidence type="ECO:0000256" key="5">
    <source>
        <dbReference type="ARBA" id="ARBA00022670"/>
    </source>
</evidence>
<evidence type="ECO:0000313" key="16">
    <source>
        <dbReference type="Proteomes" id="UP000789572"/>
    </source>
</evidence>
<dbReference type="InterPro" id="IPR024077">
    <property type="entry name" value="Neurolysin/TOP_dom2"/>
</dbReference>
<keyword evidence="5 13" id="KW-0645">Protease</keyword>
<dbReference type="GO" id="GO:0006518">
    <property type="term" value="P:peptide metabolic process"/>
    <property type="evidence" value="ECO:0007669"/>
    <property type="project" value="TreeGrafter"/>
</dbReference>
<reference evidence="15" key="1">
    <citation type="submission" date="2021-06" db="EMBL/GenBank/DDBJ databases">
        <authorList>
            <person name="Kallberg Y."/>
            <person name="Tangrot J."/>
            <person name="Rosling A."/>
        </authorList>
    </citation>
    <scope>NUCLEOTIDE SEQUENCE</scope>
    <source>
        <strain evidence="15">IA702</strain>
    </source>
</reference>
<dbReference type="Gene3D" id="3.40.390.10">
    <property type="entry name" value="Collagenase (Catalytic Domain)"/>
    <property type="match status" value="1"/>
</dbReference>
<evidence type="ECO:0000256" key="11">
    <source>
        <dbReference type="ARBA" id="ARBA00023128"/>
    </source>
</evidence>
<dbReference type="GO" id="GO:0006627">
    <property type="term" value="P:protein processing involved in protein targeting to mitochondrion"/>
    <property type="evidence" value="ECO:0007669"/>
    <property type="project" value="TreeGrafter"/>
</dbReference>
<keyword evidence="10 13" id="KW-0482">Metalloprotease</keyword>
<evidence type="ECO:0000313" key="15">
    <source>
        <dbReference type="EMBL" id="CAG8538961.1"/>
    </source>
</evidence>
<keyword evidence="16" id="KW-1185">Reference proteome</keyword>
<comment type="function">
    <text evidence="12">Cleaves proteins, imported into the mitochondrion, to their mature size. While most mitochondrial precursor proteins are processed to the mature form in one step by mitochondrial processing peptidase (MPP), the sequential cleavage by MIP of an octapeptide after initial processing by MPP is a required step for a subgroup of nuclear-encoded precursor proteins destined for the matrix or the inner membrane.</text>
</comment>
<evidence type="ECO:0000256" key="1">
    <source>
        <dbReference type="ARBA" id="ARBA00000436"/>
    </source>
</evidence>
<evidence type="ECO:0000256" key="10">
    <source>
        <dbReference type="ARBA" id="ARBA00023049"/>
    </source>
</evidence>
<dbReference type="InterPro" id="IPR024079">
    <property type="entry name" value="MetalloPept_cat_dom_sf"/>
</dbReference>
<name>A0A9N9ASZ4_9GLOM</name>
<dbReference type="Gene3D" id="1.10.1370.10">
    <property type="entry name" value="Neurolysin, domain 3"/>
    <property type="match status" value="1"/>
</dbReference>
<evidence type="ECO:0000259" key="14">
    <source>
        <dbReference type="Pfam" id="PF01432"/>
    </source>
</evidence>
<comment type="catalytic activity">
    <reaction evidence="1">
        <text>Release of an N-terminal octapeptide as second stage of processing of some proteins imported into the mitochondrion.</text>
        <dbReference type="EC" id="3.4.24.59"/>
    </reaction>
</comment>
<dbReference type="AlphaFoldDB" id="A0A9N9ASZ4"/>
<comment type="cofactor">
    <cofactor evidence="13">
        <name>Zn(2+)</name>
        <dbReference type="ChEBI" id="CHEBI:29105"/>
    </cofactor>
    <text evidence="13">Binds 1 zinc ion.</text>
</comment>
<dbReference type="Pfam" id="PF01432">
    <property type="entry name" value="Peptidase_M3"/>
    <property type="match status" value="1"/>
</dbReference>
<dbReference type="EC" id="3.4.24.59" evidence="4"/>
<evidence type="ECO:0000256" key="12">
    <source>
        <dbReference type="ARBA" id="ARBA00025208"/>
    </source>
</evidence>
<evidence type="ECO:0000256" key="9">
    <source>
        <dbReference type="ARBA" id="ARBA00022946"/>
    </source>
</evidence>
<keyword evidence="11" id="KW-0496">Mitochondrion</keyword>
<dbReference type="CDD" id="cd06457">
    <property type="entry name" value="M3A_MIP"/>
    <property type="match status" value="1"/>
</dbReference>
<dbReference type="GO" id="GO:0005759">
    <property type="term" value="C:mitochondrial matrix"/>
    <property type="evidence" value="ECO:0007669"/>
    <property type="project" value="UniProtKB-SubCell"/>
</dbReference>
<dbReference type="InterPro" id="IPR001567">
    <property type="entry name" value="Pept_M3A_M3B_dom"/>
</dbReference>
<proteinExistence type="inferred from homology"/>
<keyword evidence="9" id="KW-0809">Transit peptide</keyword>
<protein>
    <recommendedName>
        <fullName evidence="4">mitochondrial intermediate peptidase</fullName>
        <ecNumber evidence="4">3.4.24.59</ecNumber>
    </recommendedName>
</protein>
<evidence type="ECO:0000256" key="13">
    <source>
        <dbReference type="RuleBase" id="RU003435"/>
    </source>
</evidence>
<keyword evidence="7 13" id="KW-0378">Hydrolase</keyword>
<dbReference type="FunFam" id="3.40.390.10:FF:000055">
    <property type="entry name" value="Related to mitochondrial intermediate peptidase"/>
    <property type="match status" value="1"/>
</dbReference>
<dbReference type="SUPFAM" id="SSF55486">
    <property type="entry name" value="Metalloproteases ('zincins'), catalytic domain"/>
    <property type="match status" value="1"/>
</dbReference>
<accession>A0A9N9ASZ4</accession>
<evidence type="ECO:0000256" key="7">
    <source>
        <dbReference type="ARBA" id="ARBA00022801"/>
    </source>
</evidence>
<dbReference type="OrthoDB" id="17530at2759"/>
<organism evidence="15 16">
    <name type="scientific">Paraglomus occultum</name>
    <dbReference type="NCBI Taxonomy" id="144539"/>
    <lineage>
        <taxon>Eukaryota</taxon>
        <taxon>Fungi</taxon>
        <taxon>Fungi incertae sedis</taxon>
        <taxon>Mucoromycota</taxon>
        <taxon>Glomeromycotina</taxon>
        <taxon>Glomeromycetes</taxon>
        <taxon>Paraglomerales</taxon>
        <taxon>Paraglomeraceae</taxon>
        <taxon>Paraglomus</taxon>
    </lineage>
</organism>
<comment type="subcellular location">
    <subcellularLocation>
        <location evidence="2">Mitochondrion matrix</location>
    </subcellularLocation>
</comment>
<dbReference type="GO" id="GO:0046872">
    <property type="term" value="F:metal ion binding"/>
    <property type="evidence" value="ECO:0007669"/>
    <property type="project" value="UniProtKB-UniRule"/>
</dbReference>
<comment type="caution">
    <text evidence="15">The sequence shown here is derived from an EMBL/GenBank/DDBJ whole genome shotgun (WGS) entry which is preliminary data.</text>
</comment>
<dbReference type="EMBL" id="CAJVPJ010000574">
    <property type="protein sequence ID" value="CAG8538961.1"/>
    <property type="molecule type" value="Genomic_DNA"/>
</dbReference>
<dbReference type="InterPro" id="IPR045090">
    <property type="entry name" value="Pept_M3A_M3B"/>
</dbReference>
<dbReference type="GO" id="GO:0004222">
    <property type="term" value="F:metalloendopeptidase activity"/>
    <property type="evidence" value="ECO:0007669"/>
    <property type="project" value="UniProtKB-EC"/>
</dbReference>
<dbReference type="PANTHER" id="PTHR11804">
    <property type="entry name" value="PROTEASE M3 THIMET OLIGOPEPTIDASE-RELATED"/>
    <property type="match status" value="1"/>
</dbReference>
<keyword evidence="6 13" id="KW-0479">Metal-binding</keyword>
<keyword evidence="8 13" id="KW-0862">Zinc</keyword>
<evidence type="ECO:0000256" key="3">
    <source>
        <dbReference type="ARBA" id="ARBA00006040"/>
    </source>
</evidence>
<evidence type="ECO:0000256" key="4">
    <source>
        <dbReference type="ARBA" id="ARBA00012441"/>
    </source>
</evidence>
<evidence type="ECO:0000256" key="6">
    <source>
        <dbReference type="ARBA" id="ARBA00022723"/>
    </source>
</evidence>
<evidence type="ECO:0000256" key="2">
    <source>
        <dbReference type="ARBA" id="ARBA00004305"/>
    </source>
</evidence>
<feature type="domain" description="Peptidase M3A/M3B catalytic" evidence="14">
    <location>
        <begin position="315"/>
        <end position="797"/>
    </location>
</feature>